<dbReference type="SUPFAM" id="SSF49764">
    <property type="entry name" value="HSP20-like chaperones"/>
    <property type="match status" value="1"/>
</dbReference>
<evidence type="ECO:0000259" key="1">
    <source>
        <dbReference type="PROSITE" id="PS51203"/>
    </source>
</evidence>
<feature type="domain" description="CS" evidence="1">
    <location>
        <begin position="212"/>
        <end position="302"/>
    </location>
</feature>
<dbReference type="InterPro" id="IPR008978">
    <property type="entry name" value="HSP20-like_chaperone"/>
</dbReference>
<dbReference type="InterPro" id="IPR039790">
    <property type="entry name" value="CHRD1"/>
</dbReference>
<sequence>MYNQRRGGQPRFTVQWSIFMVNVPIVMRQLKKQRKYLKNKTTLCQKLGLLFDILILANMYNQRFASQNFHKMKPKTPKETNNCKRRTMLIPLHINSAAQKVLERRQYATNKFPERQNEKDMDNLIGAVCKNNGCTAICKDKDTFHSICIHHRGLPASRDPNSTAAIVSNNSATQYQHLQNHQQYWTCCGRKTTNLLGCTKGFHRWIIRQRVDEDIRHDWFYRGGHVHLSIFCRSTVPQGTRVESNGLKLDVVIAHGFGLKETVLHFELYAEILPAESLMLISEKKIEIILKQMKREHWPRLCHEEGVGAVCAFDDDDDGGAMCTLDDD</sequence>
<proteinExistence type="predicted"/>
<name>A0A1I8BE74_MELHA</name>
<evidence type="ECO:0000313" key="2">
    <source>
        <dbReference type="Proteomes" id="UP000095281"/>
    </source>
</evidence>
<dbReference type="AlphaFoldDB" id="A0A1I8BE74"/>
<reference evidence="3" key="1">
    <citation type="submission" date="2016-11" db="UniProtKB">
        <authorList>
            <consortium name="WormBaseParasite"/>
        </authorList>
    </citation>
    <scope>IDENTIFICATION</scope>
</reference>
<dbReference type="PANTHER" id="PTHR46983:SF3">
    <property type="entry name" value="CHPADIPLOID STATE MAINTENANCE PROTEIN CHPA"/>
    <property type="match status" value="1"/>
</dbReference>
<dbReference type="InterPro" id="IPR007052">
    <property type="entry name" value="CS_dom"/>
</dbReference>
<evidence type="ECO:0000313" key="3">
    <source>
        <dbReference type="WBParaSite" id="MhA1_Contig2058.frz3.gene5"/>
    </source>
</evidence>
<dbReference type="PROSITE" id="PS51203">
    <property type="entry name" value="CS"/>
    <property type="match status" value="1"/>
</dbReference>
<dbReference type="Proteomes" id="UP000095281">
    <property type="component" value="Unplaced"/>
</dbReference>
<dbReference type="WBParaSite" id="MhA1_Contig2058.frz3.gene5">
    <property type="protein sequence ID" value="MhA1_Contig2058.frz3.gene5"/>
    <property type="gene ID" value="MhA1_Contig2058.frz3.gene5"/>
</dbReference>
<dbReference type="Gene3D" id="2.60.40.790">
    <property type="match status" value="1"/>
</dbReference>
<keyword evidence="2" id="KW-1185">Reference proteome</keyword>
<dbReference type="PANTHER" id="PTHR46983">
    <property type="entry name" value="CYSTEINE AND HISTIDINE-RICH DOMAIN-CONTAINING PROTEIN 1"/>
    <property type="match status" value="1"/>
</dbReference>
<accession>A0A1I8BE74</accession>
<dbReference type="CDD" id="cd06466">
    <property type="entry name" value="p23_CS_SGT1_like"/>
    <property type="match status" value="1"/>
</dbReference>
<organism evidence="2 3">
    <name type="scientific">Meloidogyne hapla</name>
    <name type="common">Root-knot nematode worm</name>
    <dbReference type="NCBI Taxonomy" id="6305"/>
    <lineage>
        <taxon>Eukaryota</taxon>
        <taxon>Metazoa</taxon>
        <taxon>Ecdysozoa</taxon>
        <taxon>Nematoda</taxon>
        <taxon>Chromadorea</taxon>
        <taxon>Rhabditida</taxon>
        <taxon>Tylenchina</taxon>
        <taxon>Tylenchomorpha</taxon>
        <taxon>Tylenchoidea</taxon>
        <taxon>Meloidogynidae</taxon>
        <taxon>Meloidogyninae</taxon>
        <taxon>Meloidogyne</taxon>
    </lineage>
</organism>
<protein>
    <submittedName>
        <fullName evidence="3">CS domain-containing protein</fullName>
    </submittedName>
</protein>